<keyword evidence="2" id="KW-0808">Transferase</keyword>
<dbReference type="Proteomes" id="UP000649232">
    <property type="component" value="Unassembled WGS sequence"/>
</dbReference>
<evidence type="ECO:0000313" key="4">
    <source>
        <dbReference type="EMBL" id="MBJ2135411.1"/>
    </source>
</evidence>
<dbReference type="InterPro" id="IPR011004">
    <property type="entry name" value="Trimer_LpxA-like_sf"/>
</dbReference>
<feature type="transmembrane region" description="Helical" evidence="3">
    <location>
        <begin position="12"/>
        <end position="28"/>
    </location>
</feature>
<evidence type="ECO:0000256" key="2">
    <source>
        <dbReference type="ARBA" id="ARBA00022679"/>
    </source>
</evidence>
<reference evidence="4 5" key="1">
    <citation type="submission" date="2020-12" db="EMBL/GenBank/DDBJ databases">
        <title>Draft genome sequences of nine environmental bacterial isolates colonizing plastic.</title>
        <authorList>
            <person name="Borre I."/>
            <person name="Sonnenschein E.C."/>
        </authorList>
    </citation>
    <scope>NUCLEOTIDE SEQUENCE [LARGE SCALE GENOMIC DNA]</scope>
    <source>
        <strain evidence="4 5">IB30</strain>
    </source>
</reference>
<proteinExistence type="inferred from homology"/>
<keyword evidence="3" id="KW-1133">Transmembrane helix</keyword>
<dbReference type="PANTHER" id="PTHR23416">
    <property type="entry name" value="SIALIC ACID SYNTHASE-RELATED"/>
    <property type="match status" value="1"/>
</dbReference>
<accession>A0ABS0WA05</accession>
<dbReference type="SUPFAM" id="SSF51161">
    <property type="entry name" value="Trimeric LpxA-like enzymes"/>
    <property type="match status" value="1"/>
</dbReference>
<dbReference type="Pfam" id="PF14602">
    <property type="entry name" value="Hexapep_2"/>
    <property type="match status" value="1"/>
</dbReference>
<dbReference type="Gene3D" id="2.160.10.10">
    <property type="entry name" value="Hexapeptide repeat proteins"/>
    <property type="match status" value="1"/>
</dbReference>
<protein>
    <submittedName>
        <fullName evidence="4">Acyltransferase</fullName>
    </submittedName>
</protein>
<dbReference type="PANTHER" id="PTHR23416:SF23">
    <property type="entry name" value="ACETYLTRANSFERASE C18B11.09C-RELATED"/>
    <property type="match status" value="1"/>
</dbReference>
<dbReference type="CDD" id="cd04647">
    <property type="entry name" value="LbH_MAT_like"/>
    <property type="match status" value="1"/>
</dbReference>
<keyword evidence="3" id="KW-0472">Membrane</keyword>
<comment type="caution">
    <text evidence="4">The sequence shown here is derived from an EMBL/GenBank/DDBJ whole genome shotgun (WGS) entry which is preliminary data.</text>
</comment>
<evidence type="ECO:0000313" key="5">
    <source>
        <dbReference type="Proteomes" id="UP000649232"/>
    </source>
</evidence>
<name>A0ABS0WA05_9ALTE</name>
<comment type="similarity">
    <text evidence="1">Belongs to the transferase hexapeptide repeat family.</text>
</comment>
<dbReference type="InterPro" id="IPR001451">
    <property type="entry name" value="Hexapep"/>
</dbReference>
<sequence>MKMYLKIRNKKINLLWSYFVRTILLLLPDTPLIMKFRGWLYSFGMFSCGHNLQVAASANIRGLLNVSAGNNVYIGPNAYILSRGRIKIGDDVLIAMNVVIVDTNHKFDGNSYRVLHSSPRPIDIGSGSWVAANSVLVPGTTIGKRTVIGAGVVCSTSYPDNSIYVCRNPRLLGSDDVEK</sequence>
<keyword evidence="3" id="KW-0812">Transmembrane</keyword>
<dbReference type="InterPro" id="IPR051159">
    <property type="entry name" value="Hexapeptide_acetyltransf"/>
</dbReference>
<dbReference type="EMBL" id="JAEILT010000003">
    <property type="protein sequence ID" value="MBJ2135411.1"/>
    <property type="molecule type" value="Genomic_DNA"/>
</dbReference>
<keyword evidence="4" id="KW-0012">Acyltransferase</keyword>
<evidence type="ECO:0000256" key="3">
    <source>
        <dbReference type="SAM" id="Phobius"/>
    </source>
</evidence>
<organism evidence="4 5">
    <name type="scientific">Paraglaciecola chathamensis</name>
    <dbReference type="NCBI Taxonomy" id="368405"/>
    <lineage>
        <taxon>Bacteria</taxon>
        <taxon>Pseudomonadati</taxon>
        <taxon>Pseudomonadota</taxon>
        <taxon>Gammaproteobacteria</taxon>
        <taxon>Alteromonadales</taxon>
        <taxon>Alteromonadaceae</taxon>
        <taxon>Paraglaciecola</taxon>
    </lineage>
</organism>
<evidence type="ECO:0000256" key="1">
    <source>
        <dbReference type="ARBA" id="ARBA00007274"/>
    </source>
</evidence>
<dbReference type="Pfam" id="PF00132">
    <property type="entry name" value="Hexapep"/>
    <property type="match status" value="1"/>
</dbReference>
<gene>
    <name evidence="4" type="ORF">JEU11_03010</name>
</gene>
<dbReference type="GO" id="GO:0016746">
    <property type="term" value="F:acyltransferase activity"/>
    <property type="evidence" value="ECO:0007669"/>
    <property type="project" value="UniProtKB-KW"/>
</dbReference>